<dbReference type="EMBL" id="CP046620">
    <property type="protein sequence ID" value="QHQ34417.1"/>
    <property type="molecule type" value="Genomic_DNA"/>
</dbReference>
<dbReference type="KEGG" id="amaq:GO499_04060"/>
<dbReference type="AlphaFoldDB" id="A0A6P1SXC8"/>
<protein>
    <recommendedName>
        <fullName evidence="3">Integrase</fullName>
    </recommendedName>
</protein>
<evidence type="ECO:0000313" key="1">
    <source>
        <dbReference type="EMBL" id="QHQ34417.1"/>
    </source>
</evidence>
<keyword evidence="2" id="KW-1185">Reference proteome</keyword>
<proteinExistence type="predicted"/>
<evidence type="ECO:0000313" key="2">
    <source>
        <dbReference type="Proteomes" id="UP000464495"/>
    </source>
</evidence>
<gene>
    <name evidence="1" type="ORF">GO499_04060</name>
</gene>
<evidence type="ECO:0008006" key="3">
    <source>
        <dbReference type="Google" id="ProtNLM"/>
    </source>
</evidence>
<dbReference type="Proteomes" id="UP000464495">
    <property type="component" value="Chromosome"/>
</dbReference>
<dbReference type="RefSeq" id="WP_161860988.1">
    <property type="nucleotide sequence ID" value="NZ_CP046620.1"/>
</dbReference>
<name>A0A6P1SXC8_9RHOB</name>
<accession>A0A6P1SXC8</accession>
<reference evidence="1 2" key="1">
    <citation type="submission" date="2019-12" db="EMBL/GenBank/DDBJ databases">
        <title>Complete genome sequence of Algicella marina strain 9Alg 56(T) isolated from the red alga Tichocarpus crinitus.</title>
        <authorList>
            <person name="Kim S.-G."/>
            <person name="Nedashkovskaya O.I."/>
        </authorList>
    </citation>
    <scope>NUCLEOTIDE SEQUENCE [LARGE SCALE GENOMIC DNA]</scope>
    <source>
        <strain evidence="1 2">9Alg 56</strain>
    </source>
</reference>
<organism evidence="1 2">
    <name type="scientific">Algicella marina</name>
    <dbReference type="NCBI Taxonomy" id="2683284"/>
    <lineage>
        <taxon>Bacteria</taxon>
        <taxon>Pseudomonadati</taxon>
        <taxon>Pseudomonadota</taxon>
        <taxon>Alphaproteobacteria</taxon>
        <taxon>Rhodobacterales</taxon>
        <taxon>Paracoccaceae</taxon>
        <taxon>Algicella</taxon>
    </lineage>
</organism>
<sequence>MAWLAQIAIRRRGKTVLRENRTFELRSTAGAWIEKREKDLSKPTILEHLLAADTRRRDVTLGDAIDKYVEDSAKVIVGRQVQRVA</sequence>